<gene>
    <name evidence="10" type="ORF">AVO45_00050</name>
</gene>
<dbReference type="Pfam" id="PF00384">
    <property type="entry name" value="Molybdopterin"/>
    <property type="match status" value="1"/>
</dbReference>
<dbReference type="GO" id="GO:0051539">
    <property type="term" value="F:4 iron, 4 sulfur cluster binding"/>
    <property type="evidence" value="ECO:0007669"/>
    <property type="project" value="UniProtKB-KW"/>
</dbReference>
<dbReference type="InterPro" id="IPR006657">
    <property type="entry name" value="MoPterin_dinucl-bd_dom"/>
</dbReference>
<dbReference type="SUPFAM" id="SSF50692">
    <property type="entry name" value="ADC-like"/>
    <property type="match status" value="1"/>
</dbReference>
<evidence type="ECO:0000313" key="11">
    <source>
        <dbReference type="Proteomes" id="UP000053791"/>
    </source>
</evidence>
<dbReference type="RefSeq" id="WP_068343092.1">
    <property type="nucleotide sequence ID" value="NZ_LQBQ01000001.1"/>
</dbReference>
<evidence type="ECO:0000256" key="5">
    <source>
        <dbReference type="ARBA" id="ARBA00022729"/>
    </source>
</evidence>
<dbReference type="Pfam" id="PF01568">
    <property type="entry name" value="Molydop_binding"/>
    <property type="match status" value="1"/>
</dbReference>
<dbReference type="Gene3D" id="3.40.228.10">
    <property type="entry name" value="Dimethylsulfoxide Reductase, domain 2"/>
    <property type="match status" value="1"/>
</dbReference>
<keyword evidence="4" id="KW-0479">Metal-binding</keyword>
<evidence type="ECO:0000259" key="8">
    <source>
        <dbReference type="Pfam" id="PF00384"/>
    </source>
</evidence>
<accession>A0A0X3UEW4</accession>
<dbReference type="Gene3D" id="3.30.200.210">
    <property type="match status" value="1"/>
</dbReference>
<keyword evidence="5" id="KW-0732">Signal</keyword>
<dbReference type="OrthoDB" id="9759518at2"/>
<dbReference type="AlphaFoldDB" id="A0A0X3UEW4"/>
<protein>
    <submittedName>
        <fullName evidence="10">Molybdopterin oxidoreductase</fullName>
    </submittedName>
</protein>
<dbReference type="GO" id="GO:0043546">
    <property type="term" value="F:molybdopterin cofactor binding"/>
    <property type="evidence" value="ECO:0007669"/>
    <property type="project" value="InterPro"/>
</dbReference>
<keyword evidence="11" id="KW-1185">Reference proteome</keyword>
<dbReference type="Proteomes" id="UP000053791">
    <property type="component" value="Unassembled WGS sequence"/>
</dbReference>
<dbReference type="InterPro" id="IPR050612">
    <property type="entry name" value="Prok_Mopterin_Oxidored"/>
</dbReference>
<dbReference type="Gene3D" id="2.40.40.20">
    <property type="match status" value="1"/>
</dbReference>
<evidence type="ECO:0000256" key="6">
    <source>
        <dbReference type="ARBA" id="ARBA00023002"/>
    </source>
</evidence>
<dbReference type="GO" id="GO:0016491">
    <property type="term" value="F:oxidoreductase activity"/>
    <property type="evidence" value="ECO:0007669"/>
    <property type="project" value="UniProtKB-KW"/>
</dbReference>
<dbReference type="InterPro" id="IPR006656">
    <property type="entry name" value="Mopterin_OxRdtase"/>
</dbReference>
<keyword evidence="2" id="KW-0408">Iron</keyword>
<comment type="similarity">
    <text evidence="1">Belongs to the prokaryotic molybdopterin-containing oxidoreductase family.</text>
</comment>
<keyword evidence="6" id="KW-0560">Oxidoreductase</keyword>
<proteinExistence type="inferred from homology"/>
<feature type="domain" description="Molybdopterin dinucleotide-binding" evidence="9">
    <location>
        <begin position="806"/>
        <end position="866"/>
    </location>
</feature>
<evidence type="ECO:0000256" key="1">
    <source>
        <dbReference type="ARBA" id="ARBA00010312"/>
    </source>
</evidence>
<dbReference type="PANTHER" id="PTHR43742">
    <property type="entry name" value="TRIMETHYLAMINE-N-OXIDE REDUCTASE"/>
    <property type="match status" value="1"/>
</dbReference>
<evidence type="ECO:0000313" key="10">
    <source>
        <dbReference type="EMBL" id="KUJ85436.1"/>
    </source>
</evidence>
<dbReference type="SUPFAM" id="SSF53706">
    <property type="entry name" value="Formate dehydrogenase/DMSO reductase, domains 1-3"/>
    <property type="match status" value="1"/>
</dbReference>
<comment type="caution">
    <text evidence="10">The sequence shown here is derived from an EMBL/GenBank/DDBJ whole genome shotgun (WGS) entry which is preliminary data.</text>
</comment>
<keyword evidence="2" id="KW-0411">Iron-sulfur</keyword>
<keyword evidence="2" id="KW-0004">4Fe-4S</keyword>
<name>A0A0X3UEW4_9RHOB</name>
<evidence type="ECO:0000259" key="9">
    <source>
        <dbReference type="Pfam" id="PF01568"/>
    </source>
</evidence>
<feature type="domain" description="Molybdopterin oxidoreductase" evidence="8">
    <location>
        <begin position="70"/>
        <end position="626"/>
    </location>
</feature>
<dbReference type="EMBL" id="LQBQ01000001">
    <property type="protein sequence ID" value="KUJ85436.1"/>
    <property type="molecule type" value="Genomic_DNA"/>
</dbReference>
<keyword evidence="3" id="KW-0500">Molybdenum</keyword>
<dbReference type="GO" id="GO:0046872">
    <property type="term" value="F:metal ion binding"/>
    <property type="evidence" value="ECO:0007669"/>
    <property type="project" value="UniProtKB-KW"/>
</dbReference>
<sequence length="917" mass="100752">MGTSSKPVSKSVSSYCYQCVAGPDLMKVDVIDGVPVQIRPNGSAAAVHPAHGKVCVKAFGLIQKTNNPNRIQTPMIRSNPRKGRDQDPGFRPATWDEALDLICGKLIDTRNKGLTDESGFPRVAASFGGGGTSTVYMGTFPAFLKAWGPIDMSFGSGQGVKCYHSEHLYGEFWHRAFTVSPDTPMVELIISFGANVEASGGVCGVRRHADARDRGVKRIQVEPHLSITGACSAEWVPIRPKTDPAFMFAMLHVLLHEVERDRLDVPFLKARSASPYLVAPNGFYMRDPATRKPLVWDLKSGQAVPFDTEGTDPALDGEFVVSGVEVGPDDKTWQHEAVSCRTGFGRLVDHIAPYSPEWASGICDVPAGMIRKTALEFLEHAHVGETIEIDGCTMPFRPVAISLGKTVSNGWGGYECAWARTLMAVLIGGLEVPGGTLGTTVRLNRPADNRWSSVVPGPDGFMNYPMNPTRKGEFNETSGSRHAHTTLIPLAANSPWSQALGPTHLAWMAQKQGFAHLPDPTPPDVWFVYRTNPVISFWDTKAVGEAIAKFPFTVCFAYTMDETNHMADVLLPECTDLEGLQLIRIGGSKYVEQFWEHQGFALRDPASNPMGEARDFTWIATQLAKRVGLLEEYNTAINKGAAGVRLFGANYDFSLEPEAEHSVEEIWDSACRAASAELTDGAESQGLEYYRQHGFRTVPFPKRRWYLYPAMAEKGLRFELPYQERLLRIGQELGARLHEMGITWWDRQLREYEALPHFQDLQSLWEKAIEAQYDVKIGDYPFWLLSARSMQYSWGGNAGIQMIHEVAANVAGHGGVVMNPQAAARLGLSEGDRVEVCSPVGRTDGAVILRNGIRPDTLLMIGQFDHWKTPFAKDLKTPSMNGLVPMSLELTDATGSGADLVRVAVRKATGDAARAGK</sequence>
<dbReference type="PANTHER" id="PTHR43742:SF9">
    <property type="entry name" value="TETRATHIONATE REDUCTASE SUBUNIT A"/>
    <property type="match status" value="1"/>
</dbReference>
<dbReference type="Gene3D" id="3.40.50.740">
    <property type="match status" value="1"/>
</dbReference>
<dbReference type="STRING" id="1685379.AVO45_00050"/>
<evidence type="ECO:0000256" key="7">
    <source>
        <dbReference type="SAM" id="MobiDB-lite"/>
    </source>
</evidence>
<evidence type="ECO:0000256" key="2">
    <source>
        <dbReference type="ARBA" id="ARBA00022485"/>
    </source>
</evidence>
<dbReference type="InterPro" id="IPR009010">
    <property type="entry name" value="Asp_de-COase-like_dom_sf"/>
</dbReference>
<feature type="region of interest" description="Disordered" evidence="7">
    <location>
        <begin position="69"/>
        <end position="89"/>
    </location>
</feature>
<organism evidence="10 11">
    <name type="scientific">Ruegeria marisrubri</name>
    <dbReference type="NCBI Taxonomy" id="1685379"/>
    <lineage>
        <taxon>Bacteria</taxon>
        <taxon>Pseudomonadati</taxon>
        <taxon>Pseudomonadota</taxon>
        <taxon>Alphaproteobacteria</taxon>
        <taxon>Rhodobacterales</taxon>
        <taxon>Roseobacteraceae</taxon>
        <taxon>Ruegeria</taxon>
    </lineage>
</organism>
<reference evidence="10 11" key="1">
    <citation type="submission" date="2015-12" db="EMBL/GenBank/DDBJ databases">
        <authorList>
            <person name="Shamseldin A."/>
            <person name="Moawad H."/>
            <person name="Abd El-Rahim W.M."/>
            <person name="Sadowsky M.J."/>
        </authorList>
    </citation>
    <scope>NUCLEOTIDE SEQUENCE [LARGE SCALE GENOMIC DNA]</scope>
    <source>
        <strain evidence="10 11">ZGT118</strain>
    </source>
</reference>
<evidence type="ECO:0000256" key="3">
    <source>
        <dbReference type="ARBA" id="ARBA00022505"/>
    </source>
</evidence>
<evidence type="ECO:0000256" key="4">
    <source>
        <dbReference type="ARBA" id="ARBA00022723"/>
    </source>
</evidence>